<accession>A0A168M9M8</accession>
<feature type="compositionally biased region" description="Basic residues" evidence="1">
    <location>
        <begin position="431"/>
        <end position="441"/>
    </location>
</feature>
<dbReference type="AlphaFoldDB" id="A0A168M9M8"/>
<feature type="compositionally biased region" description="Polar residues" evidence="1">
    <location>
        <begin position="162"/>
        <end position="176"/>
    </location>
</feature>
<organism evidence="2 3">
    <name type="scientific">Mucor lusitanicus CBS 277.49</name>
    <dbReference type="NCBI Taxonomy" id="747725"/>
    <lineage>
        <taxon>Eukaryota</taxon>
        <taxon>Fungi</taxon>
        <taxon>Fungi incertae sedis</taxon>
        <taxon>Mucoromycota</taxon>
        <taxon>Mucoromycotina</taxon>
        <taxon>Mucoromycetes</taxon>
        <taxon>Mucorales</taxon>
        <taxon>Mucorineae</taxon>
        <taxon>Mucoraceae</taxon>
        <taxon>Mucor</taxon>
    </lineage>
</organism>
<feature type="region of interest" description="Disordered" evidence="1">
    <location>
        <begin position="491"/>
        <end position="515"/>
    </location>
</feature>
<dbReference type="Proteomes" id="UP000077051">
    <property type="component" value="Unassembled WGS sequence"/>
</dbReference>
<gene>
    <name evidence="2" type="ORF">MUCCIDRAFT_108424</name>
</gene>
<feature type="region of interest" description="Disordered" evidence="1">
    <location>
        <begin position="157"/>
        <end position="254"/>
    </location>
</feature>
<sequence length="616" mass="66479">MSNPASSNAMPSTSSATTTAASSFSNKSCYRLYAGHGNWINLNAKTTQDLLNIFAKGEPCRYQLAAGLFIDIIPNDVDCNSKNIDMVGLMRADLVYEPQMMENHVQQLMSHYIRSLLDEQGIIDAFPPLRQGEDLPIVTSLPTHRHLSLVPSVVGAVRRGPKSTTGGSAAQQRKVLSSSSSSSVTLPDDDPLGLSSSSSSSATHDSLGLPNVGSSSTNNRKRALNPNSGAGGVTTTSRRSHLKRGRQNSDNVESIELISQHHHPKRHMMSLELPNLNTGALAAAAAATHSVFNTSNAASLGMSSFMDHTAHHGHGGLIGFHHHQPSQQQQQQQNQHGNGFWLPSYQNSPMPTNSRSSSAGGGFNFEFGLDFDHTLQHTQPQQQHKQSPTDILHDYDMSHQMMPNDLYSNNNAATVAAAAAAATTANAAVTHMHHHHHHHVDHSHLLNDNQQQQQQHMMATASSSDTTSLESFVPASPIPTNWLDSTTTHHQHLQQQPKESGHWQHHYSPCSTTTATDTKTTALTTATASLDTNGIKKLKFEYNNNAAVEDAHNTTTTQVTLPVVDFESNTADSNNNGNHGNNNDDSKDQVFLTHVDALSSSPSTSSSSSSPTTTSQ</sequence>
<protein>
    <submittedName>
        <fullName evidence="2">Uncharacterized protein</fullName>
    </submittedName>
</protein>
<proteinExistence type="predicted"/>
<dbReference type="VEuPathDB" id="FungiDB:MUCCIDRAFT_108424"/>
<reference evidence="2 3" key="1">
    <citation type="submission" date="2015-06" db="EMBL/GenBank/DDBJ databases">
        <title>Expansion of signal transduction pathways in fungi by whole-genome duplication.</title>
        <authorList>
            <consortium name="DOE Joint Genome Institute"/>
            <person name="Corrochano L.M."/>
            <person name="Kuo A."/>
            <person name="Marcet-Houben M."/>
            <person name="Polaino S."/>
            <person name="Salamov A."/>
            <person name="Villalobos J.M."/>
            <person name="Alvarez M.I."/>
            <person name="Avalos J."/>
            <person name="Benito E.P."/>
            <person name="Benoit I."/>
            <person name="Burger G."/>
            <person name="Camino L.P."/>
            <person name="Canovas D."/>
            <person name="Cerda-Olmedo E."/>
            <person name="Cheng J.-F."/>
            <person name="Dominguez A."/>
            <person name="Elias M."/>
            <person name="Eslava A.P."/>
            <person name="Glaser F."/>
            <person name="Grimwood J."/>
            <person name="Gutierrez G."/>
            <person name="Heitman J."/>
            <person name="Henrissat B."/>
            <person name="Iturriaga E.A."/>
            <person name="Lang B.F."/>
            <person name="Lavin J.L."/>
            <person name="Lee S."/>
            <person name="Li W."/>
            <person name="Lindquist E."/>
            <person name="Lopez-Garcia S."/>
            <person name="Luque E.M."/>
            <person name="Marcos A.T."/>
            <person name="Martin J."/>
            <person name="Mccluskey K."/>
            <person name="Medina H.R."/>
            <person name="Miralles-Duran A."/>
            <person name="Miyazaki A."/>
            <person name="Munoz-Torres E."/>
            <person name="Oguiza J.A."/>
            <person name="Ohm R."/>
            <person name="Olmedo M."/>
            <person name="Orejas M."/>
            <person name="Ortiz-Castellanos L."/>
            <person name="Pisabarro A.G."/>
            <person name="Rodriguez-Romero J."/>
            <person name="Ruiz-Herrera J."/>
            <person name="Ruiz-Vazquez R."/>
            <person name="Sanz C."/>
            <person name="Schackwitz W."/>
            <person name="Schmutz J."/>
            <person name="Shahriari M."/>
            <person name="Shelest E."/>
            <person name="Silva-Franco F."/>
            <person name="Soanes D."/>
            <person name="Syed K."/>
            <person name="Tagua V.G."/>
            <person name="Talbot N.J."/>
            <person name="Thon M."/>
            <person name="De Vries R.P."/>
            <person name="Wiebenga A."/>
            <person name="Yadav J.S."/>
            <person name="Braun E.L."/>
            <person name="Baker S."/>
            <person name="Garre V."/>
            <person name="Horwitz B."/>
            <person name="Torres-Martinez S."/>
            <person name="Idnurm A."/>
            <person name="Herrera-Estrella A."/>
            <person name="Gabaldon T."/>
            <person name="Grigoriev I.V."/>
        </authorList>
    </citation>
    <scope>NUCLEOTIDE SEQUENCE [LARGE SCALE GENOMIC DNA]</scope>
    <source>
        <strain evidence="2 3">CBS 277.49</strain>
    </source>
</reference>
<dbReference type="EMBL" id="AMYB01000003">
    <property type="protein sequence ID" value="OAD04596.1"/>
    <property type="molecule type" value="Genomic_DNA"/>
</dbReference>
<comment type="caution">
    <text evidence="2">The sequence shown here is derived from an EMBL/GenBank/DDBJ whole genome shotgun (WGS) entry which is preliminary data.</text>
</comment>
<feature type="region of interest" description="Disordered" evidence="1">
    <location>
        <begin position="323"/>
        <end position="358"/>
    </location>
</feature>
<feature type="compositionally biased region" description="Low complexity" evidence="1">
    <location>
        <begin position="325"/>
        <end position="336"/>
    </location>
</feature>
<evidence type="ECO:0000313" key="2">
    <source>
        <dbReference type="EMBL" id="OAD04596.1"/>
    </source>
</evidence>
<feature type="region of interest" description="Disordered" evidence="1">
    <location>
        <begin position="430"/>
        <end position="470"/>
    </location>
</feature>
<keyword evidence="3" id="KW-1185">Reference proteome</keyword>
<evidence type="ECO:0000256" key="1">
    <source>
        <dbReference type="SAM" id="MobiDB-lite"/>
    </source>
</evidence>
<feature type="compositionally biased region" description="Low complexity" evidence="1">
    <location>
        <begin position="450"/>
        <end position="468"/>
    </location>
</feature>
<feature type="compositionally biased region" description="Polar residues" evidence="1">
    <location>
        <begin position="344"/>
        <end position="358"/>
    </location>
</feature>
<feature type="compositionally biased region" description="Polar residues" evidence="1">
    <location>
        <begin position="225"/>
        <end position="237"/>
    </location>
</feature>
<name>A0A168M9M8_MUCCL</name>
<feature type="region of interest" description="Disordered" evidence="1">
    <location>
        <begin position="567"/>
        <end position="616"/>
    </location>
</feature>
<evidence type="ECO:0000313" key="3">
    <source>
        <dbReference type="Proteomes" id="UP000077051"/>
    </source>
</evidence>
<feature type="compositionally biased region" description="Low complexity" evidence="1">
    <location>
        <begin position="599"/>
        <end position="616"/>
    </location>
</feature>
<dbReference type="OrthoDB" id="2257138at2759"/>